<dbReference type="PANTHER" id="PTHR43072">
    <property type="entry name" value="N-ACETYLTRANSFERASE"/>
    <property type="match status" value="1"/>
</dbReference>
<organism evidence="4 5">
    <name type="scientific">Marinithermofilum abyssi</name>
    <dbReference type="NCBI Taxonomy" id="1571185"/>
    <lineage>
        <taxon>Bacteria</taxon>
        <taxon>Bacillati</taxon>
        <taxon>Bacillota</taxon>
        <taxon>Bacilli</taxon>
        <taxon>Bacillales</taxon>
        <taxon>Thermoactinomycetaceae</taxon>
        <taxon>Marinithermofilum</taxon>
    </lineage>
</organism>
<dbReference type="InterPro" id="IPR000182">
    <property type="entry name" value="GNAT_dom"/>
</dbReference>
<evidence type="ECO:0000256" key="2">
    <source>
        <dbReference type="ARBA" id="ARBA00023315"/>
    </source>
</evidence>
<reference evidence="4" key="1">
    <citation type="journal article" date="2014" name="Int. J. Syst. Evol. Microbiol.">
        <title>Complete genome sequence of Corynebacterium casei LMG S-19264T (=DSM 44701T), isolated from a smear-ripened cheese.</title>
        <authorList>
            <consortium name="US DOE Joint Genome Institute (JGI-PGF)"/>
            <person name="Walter F."/>
            <person name="Albersmeier A."/>
            <person name="Kalinowski J."/>
            <person name="Ruckert C."/>
        </authorList>
    </citation>
    <scope>NUCLEOTIDE SEQUENCE</scope>
    <source>
        <strain evidence="4">CGMCC 1.15179</strain>
    </source>
</reference>
<proteinExistence type="predicted"/>
<accession>A0A8J2YEH7</accession>
<dbReference type="Pfam" id="PF00583">
    <property type="entry name" value="Acetyltransf_1"/>
    <property type="match status" value="1"/>
</dbReference>
<reference evidence="4" key="2">
    <citation type="submission" date="2020-09" db="EMBL/GenBank/DDBJ databases">
        <authorList>
            <person name="Sun Q."/>
            <person name="Zhou Y."/>
        </authorList>
    </citation>
    <scope>NUCLEOTIDE SEQUENCE</scope>
    <source>
        <strain evidence="4">CGMCC 1.15179</strain>
    </source>
</reference>
<name>A0A8J2YEH7_9BACL</name>
<dbReference type="GO" id="GO:0016747">
    <property type="term" value="F:acyltransferase activity, transferring groups other than amino-acyl groups"/>
    <property type="evidence" value="ECO:0007669"/>
    <property type="project" value="InterPro"/>
</dbReference>
<evidence type="ECO:0000313" key="5">
    <source>
        <dbReference type="Proteomes" id="UP000625210"/>
    </source>
</evidence>
<gene>
    <name evidence="4" type="ORF">GCM10011571_27320</name>
</gene>
<dbReference type="PROSITE" id="PS51186">
    <property type="entry name" value="GNAT"/>
    <property type="match status" value="1"/>
</dbReference>
<evidence type="ECO:0000259" key="3">
    <source>
        <dbReference type="PROSITE" id="PS51186"/>
    </source>
</evidence>
<dbReference type="RefSeq" id="WP_188648450.1">
    <property type="nucleotide sequence ID" value="NZ_BMHQ01000010.1"/>
</dbReference>
<keyword evidence="2" id="KW-0012">Acyltransferase</keyword>
<dbReference type="PANTHER" id="PTHR43072:SF23">
    <property type="entry name" value="UPF0039 PROTEIN C11D3.02C"/>
    <property type="match status" value="1"/>
</dbReference>
<sequence>MIQLRNASAGDAEALLTIYNHAVIHTTATFDLQERTREQQQRWMQQYGGRYPLIVAEREGTVVGFACLSPHRSKPAYAQTAEISLYIAPNAQGQGIGSRLMSEILHQAEQLKYHVIVAGITEGNEASVRLHEKYGFQYVGRFREVGYKFGQWLDVCYYQRIMPAK</sequence>
<dbReference type="Gene3D" id="3.40.630.30">
    <property type="match status" value="1"/>
</dbReference>
<dbReference type="EMBL" id="BMHQ01000010">
    <property type="protein sequence ID" value="GGE23811.1"/>
    <property type="molecule type" value="Genomic_DNA"/>
</dbReference>
<feature type="domain" description="N-acetyltransferase" evidence="3">
    <location>
        <begin position="2"/>
        <end position="163"/>
    </location>
</feature>
<dbReference type="AlphaFoldDB" id="A0A8J2YEH7"/>
<dbReference type="Proteomes" id="UP000625210">
    <property type="component" value="Unassembled WGS sequence"/>
</dbReference>
<keyword evidence="1" id="KW-0808">Transferase</keyword>
<comment type="caution">
    <text evidence="4">The sequence shown here is derived from an EMBL/GenBank/DDBJ whole genome shotgun (WGS) entry which is preliminary data.</text>
</comment>
<evidence type="ECO:0000256" key="1">
    <source>
        <dbReference type="ARBA" id="ARBA00022679"/>
    </source>
</evidence>
<evidence type="ECO:0000313" key="4">
    <source>
        <dbReference type="EMBL" id="GGE23811.1"/>
    </source>
</evidence>
<dbReference type="InterPro" id="IPR016181">
    <property type="entry name" value="Acyl_CoA_acyltransferase"/>
</dbReference>
<protein>
    <submittedName>
        <fullName evidence="4">N-acetyltransferase</fullName>
    </submittedName>
</protein>
<keyword evidence="5" id="KW-1185">Reference proteome</keyword>
<dbReference type="SUPFAM" id="SSF55729">
    <property type="entry name" value="Acyl-CoA N-acyltransferases (Nat)"/>
    <property type="match status" value="1"/>
</dbReference>
<dbReference type="CDD" id="cd04301">
    <property type="entry name" value="NAT_SF"/>
    <property type="match status" value="1"/>
</dbReference>